<reference evidence="6 7" key="1">
    <citation type="submission" date="2014-10" db="EMBL/GenBank/DDBJ databases">
        <title>Draft genome of the hookworm Ancylostoma caninum.</title>
        <authorList>
            <person name="Mitreva M."/>
        </authorList>
    </citation>
    <scope>NUCLEOTIDE SEQUENCE [LARGE SCALE GENOMIC DNA]</scope>
    <source>
        <strain evidence="6 7">Baltimore</strain>
    </source>
</reference>
<comment type="caution">
    <text evidence="6">The sequence shown here is derived from an EMBL/GenBank/DDBJ whole genome shotgun (WGS) entry which is preliminary data.</text>
</comment>
<keyword evidence="7" id="KW-1185">Reference proteome</keyword>
<comment type="subcellular location">
    <subcellularLocation>
        <location evidence="1">Membrane</location>
    </subcellularLocation>
</comment>
<dbReference type="GO" id="GO:0016020">
    <property type="term" value="C:membrane"/>
    <property type="evidence" value="ECO:0007669"/>
    <property type="project" value="UniProtKB-SubCell"/>
</dbReference>
<dbReference type="Pfam" id="PF01490">
    <property type="entry name" value="Aa_trans"/>
    <property type="match status" value="1"/>
</dbReference>
<keyword evidence="3" id="KW-1133">Transmembrane helix</keyword>
<evidence type="ECO:0000313" key="7">
    <source>
        <dbReference type="Proteomes" id="UP000252519"/>
    </source>
</evidence>
<gene>
    <name evidence="6" type="ORF">ANCCAN_19360</name>
</gene>
<name>A0A368FRE5_ANCCA</name>
<dbReference type="InterPro" id="IPR013057">
    <property type="entry name" value="AA_transpt_TM"/>
</dbReference>
<dbReference type="AlphaFoldDB" id="A0A368FRE5"/>
<protein>
    <recommendedName>
        <fullName evidence="5">Amino acid transporter transmembrane domain-containing protein</fullName>
    </recommendedName>
</protein>
<accession>A0A368FRE5</accession>
<evidence type="ECO:0000313" key="6">
    <source>
        <dbReference type="EMBL" id="RCN34791.1"/>
    </source>
</evidence>
<sequence>MTFKLAVVEDFDRKLPEKFDQNGNEKLPAKSPKTRKISTTFALINLMKGMVGPGCFALPMAFRQAGLWVSPALMTHCQDRNNA</sequence>
<evidence type="ECO:0000256" key="3">
    <source>
        <dbReference type="ARBA" id="ARBA00022989"/>
    </source>
</evidence>
<dbReference type="OrthoDB" id="5869482at2759"/>
<feature type="domain" description="Amino acid transporter transmembrane" evidence="5">
    <location>
        <begin position="35"/>
        <end position="77"/>
    </location>
</feature>
<keyword evidence="4" id="KW-0472">Membrane</keyword>
<evidence type="ECO:0000256" key="1">
    <source>
        <dbReference type="ARBA" id="ARBA00004370"/>
    </source>
</evidence>
<evidence type="ECO:0000256" key="2">
    <source>
        <dbReference type="ARBA" id="ARBA00022692"/>
    </source>
</evidence>
<evidence type="ECO:0000256" key="4">
    <source>
        <dbReference type="ARBA" id="ARBA00023136"/>
    </source>
</evidence>
<dbReference type="EMBL" id="JOJR01000738">
    <property type="protein sequence ID" value="RCN34791.1"/>
    <property type="molecule type" value="Genomic_DNA"/>
</dbReference>
<dbReference type="Proteomes" id="UP000252519">
    <property type="component" value="Unassembled WGS sequence"/>
</dbReference>
<organism evidence="6 7">
    <name type="scientific">Ancylostoma caninum</name>
    <name type="common">Dog hookworm</name>
    <dbReference type="NCBI Taxonomy" id="29170"/>
    <lineage>
        <taxon>Eukaryota</taxon>
        <taxon>Metazoa</taxon>
        <taxon>Ecdysozoa</taxon>
        <taxon>Nematoda</taxon>
        <taxon>Chromadorea</taxon>
        <taxon>Rhabditida</taxon>
        <taxon>Rhabditina</taxon>
        <taxon>Rhabditomorpha</taxon>
        <taxon>Strongyloidea</taxon>
        <taxon>Ancylostomatidae</taxon>
        <taxon>Ancylostomatinae</taxon>
        <taxon>Ancylostoma</taxon>
    </lineage>
</organism>
<evidence type="ECO:0000259" key="5">
    <source>
        <dbReference type="Pfam" id="PF01490"/>
    </source>
</evidence>
<keyword evidence="2" id="KW-0812">Transmembrane</keyword>
<proteinExistence type="predicted"/>
<dbReference type="STRING" id="29170.A0A368FRE5"/>